<dbReference type="AlphaFoldDB" id="A0A9Q3HYE0"/>
<gene>
    <name evidence="1" type="ORF">O181_062386</name>
</gene>
<name>A0A9Q3HYE0_9BASI</name>
<dbReference type="EMBL" id="AVOT02029725">
    <property type="protein sequence ID" value="MBW0522671.1"/>
    <property type="molecule type" value="Genomic_DNA"/>
</dbReference>
<protein>
    <submittedName>
        <fullName evidence="1">Uncharacterized protein</fullName>
    </submittedName>
</protein>
<evidence type="ECO:0000313" key="1">
    <source>
        <dbReference type="EMBL" id="MBW0522671.1"/>
    </source>
</evidence>
<proteinExistence type="predicted"/>
<evidence type="ECO:0000313" key="2">
    <source>
        <dbReference type="Proteomes" id="UP000765509"/>
    </source>
</evidence>
<sequence>MYRNDWSSLSLRAREQQIREQRIRENLYNIEMARYGYTPGLRRLGSFYSNGAYGSGSFYGGSIYERSVYGANLYGDPYLRSRMSLPFSMIGYDTGGYRSSLLGSRAIGLSSGIGTDYACRTRGRPGGFVESCSPSLTRAKSWSATARLRY</sequence>
<reference evidence="1" key="1">
    <citation type="submission" date="2021-03" db="EMBL/GenBank/DDBJ databases">
        <title>Draft genome sequence of rust myrtle Austropuccinia psidii MF-1, a brazilian biotype.</title>
        <authorList>
            <person name="Quecine M.C."/>
            <person name="Pachon D.M.R."/>
            <person name="Bonatelli M.L."/>
            <person name="Correr F.H."/>
            <person name="Franceschini L.M."/>
            <person name="Leite T.F."/>
            <person name="Margarido G.R.A."/>
            <person name="Almeida C.A."/>
            <person name="Ferrarezi J.A."/>
            <person name="Labate C.A."/>
        </authorList>
    </citation>
    <scope>NUCLEOTIDE SEQUENCE</scope>
    <source>
        <strain evidence="1">MF-1</strain>
    </source>
</reference>
<keyword evidence="2" id="KW-1185">Reference proteome</keyword>
<organism evidence="1 2">
    <name type="scientific">Austropuccinia psidii MF-1</name>
    <dbReference type="NCBI Taxonomy" id="1389203"/>
    <lineage>
        <taxon>Eukaryota</taxon>
        <taxon>Fungi</taxon>
        <taxon>Dikarya</taxon>
        <taxon>Basidiomycota</taxon>
        <taxon>Pucciniomycotina</taxon>
        <taxon>Pucciniomycetes</taxon>
        <taxon>Pucciniales</taxon>
        <taxon>Sphaerophragmiaceae</taxon>
        <taxon>Austropuccinia</taxon>
    </lineage>
</organism>
<dbReference type="Proteomes" id="UP000765509">
    <property type="component" value="Unassembled WGS sequence"/>
</dbReference>
<accession>A0A9Q3HYE0</accession>
<comment type="caution">
    <text evidence="1">The sequence shown here is derived from an EMBL/GenBank/DDBJ whole genome shotgun (WGS) entry which is preliminary data.</text>
</comment>